<sequence length="633" mass="68655">MPGKLTVEALTVHVEQLIPYSKEAFIPDQHFNFRGMLDGIKVDYEPLNRGQWDTLQAQLYQTARVAAGLEQEEPAERKRQKIQSLFDQFNQLQEQAKQAERARERDYTDSSSSDSGMLAQDSRPPLDSTDSTSKEQTLMGNLSHYLDHLHKKHQKSVLQSAEEDMAHSLANASPQLASMLQDDHDDPFTEVEPATPFTSFQKVAILSGFNKTHLTTGQWQALDQQANAAARDLTGDNKPTKLIQLLFSFREFSADSEVATTQQSGLGLALERDSAARALRGDMLDRTHSHPRQFTSGYSSDDDDEMGSTRRGLRRQSRKRRPSPLAQATRPTLTESSAAPPPQKRRRLNAVDLTKTGQSPRTASATVADWSTPSLLPGNPASPQPQTTAAAQQPAPTPAQDGEQGEPSPGPRGPSSAAPAPQQNTGAQLQAPLVHLDGGFLDQVNQRFQGLTGKSTITCEFADNQSKLIAKEPDGKEIARVDVTPSADGLSIQHHGTEPSRQLAASAAVAALTATPGAKIKVESTGGKLSDKEIKAEYKTLLNAGATHDQLDLSDLPSKLQTEIQQLQPQQPQQPQQQRETQFAVKPPKPPKDPLRPFEAQAAKAAAQGAEAAGLVTGTDADFDHGGALQHPI</sequence>
<dbReference type="EMBL" id="CP038908">
    <property type="protein sequence ID" value="QGO06829.1"/>
    <property type="molecule type" value="Genomic_DNA"/>
</dbReference>
<evidence type="ECO:0000256" key="1">
    <source>
        <dbReference type="SAM" id="MobiDB-lite"/>
    </source>
</evidence>
<accession>A0A9Q5VB97</accession>
<organism evidence="2 3">
    <name type="scientific">Piscirickettsia salmonis</name>
    <dbReference type="NCBI Taxonomy" id="1238"/>
    <lineage>
        <taxon>Bacteria</taxon>
        <taxon>Pseudomonadati</taxon>
        <taxon>Pseudomonadota</taxon>
        <taxon>Gammaproteobacteria</taxon>
        <taxon>Thiotrichales</taxon>
        <taxon>Piscirickettsiaceae</taxon>
        <taxon>Piscirickettsia</taxon>
    </lineage>
</organism>
<feature type="compositionally biased region" description="Basic and acidic residues" evidence="1">
    <location>
        <begin position="97"/>
        <end position="108"/>
    </location>
</feature>
<reference evidence="2 3" key="1">
    <citation type="submission" date="2019-04" db="EMBL/GenBank/DDBJ databases">
        <title>Complete genome sequencing of Piscirickettsia salmonis strain Psal-009.</title>
        <authorList>
            <person name="Schober I."/>
            <person name="Bunk B."/>
            <person name="Sproer C."/>
            <person name="Carril G.P."/>
            <person name="Riedel T."/>
            <person name="Flores-Herrera P.A."/>
            <person name="Nourdin-Galindo G."/>
            <person name="Marshall S.H."/>
            <person name="Overmann J."/>
        </authorList>
    </citation>
    <scope>NUCLEOTIDE SEQUENCE [LARGE SCALE GENOMIC DNA]</scope>
    <source>
        <strain evidence="2 3">Psal-009</strain>
    </source>
</reference>
<gene>
    <name evidence="2" type="ORF">Psal009_02762</name>
</gene>
<dbReference type="AlphaFoldDB" id="A0A9Q5VB97"/>
<dbReference type="Proteomes" id="UP000422232">
    <property type="component" value="Chromosome"/>
</dbReference>
<dbReference type="RefSeq" id="WP_016209683.1">
    <property type="nucleotide sequence ID" value="NZ_CP012413.1"/>
</dbReference>
<feature type="compositionally biased region" description="Low complexity" evidence="1">
    <location>
        <begin position="384"/>
        <end position="400"/>
    </location>
</feature>
<feature type="compositionally biased region" description="Low complexity" evidence="1">
    <location>
        <begin position="599"/>
        <end position="611"/>
    </location>
</feature>
<evidence type="ECO:0000313" key="3">
    <source>
        <dbReference type="Proteomes" id="UP000422232"/>
    </source>
</evidence>
<proteinExistence type="predicted"/>
<feature type="compositionally biased region" description="Low complexity" evidence="1">
    <location>
        <begin position="413"/>
        <end position="423"/>
    </location>
</feature>
<feature type="region of interest" description="Disordered" evidence="1">
    <location>
        <begin position="566"/>
        <end position="611"/>
    </location>
</feature>
<feature type="compositionally biased region" description="Polar residues" evidence="1">
    <location>
        <begin position="355"/>
        <end position="374"/>
    </location>
</feature>
<feature type="compositionally biased region" description="Basic residues" evidence="1">
    <location>
        <begin position="311"/>
        <end position="322"/>
    </location>
</feature>
<feature type="compositionally biased region" description="Low complexity" evidence="1">
    <location>
        <begin position="566"/>
        <end position="578"/>
    </location>
</feature>
<feature type="region of interest" description="Disordered" evidence="1">
    <location>
        <begin position="282"/>
        <end position="425"/>
    </location>
</feature>
<feature type="region of interest" description="Disordered" evidence="1">
    <location>
        <begin position="93"/>
        <end position="134"/>
    </location>
</feature>
<protein>
    <submittedName>
        <fullName evidence="2">Uncharacterized protein</fullName>
    </submittedName>
</protein>
<dbReference type="GeneID" id="66740105"/>
<evidence type="ECO:0000313" key="2">
    <source>
        <dbReference type="EMBL" id="QGO06829.1"/>
    </source>
</evidence>
<keyword evidence="3" id="KW-1185">Reference proteome</keyword>
<name>A0A9Q5VB97_PISSA</name>